<dbReference type="InterPro" id="IPR019835">
    <property type="entry name" value="SWIB_domain"/>
</dbReference>
<proteinExistence type="predicted"/>
<dbReference type="CDD" id="cd10567">
    <property type="entry name" value="SWIB-MDM2_like"/>
    <property type="match status" value="1"/>
</dbReference>
<feature type="compositionally biased region" description="Polar residues" evidence="1">
    <location>
        <begin position="239"/>
        <end position="252"/>
    </location>
</feature>
<evidence type="ECO:0000259" key="2">
    <source>
        <dbReference type="PROSITE" id="PS51925"/>
    </source>
</evidence>
<dbReference type="PROSITE" id="PS51998">
    <property type="entry name" value="DEK_C"/>
    <property type="match status" value="1"/>
</dbReference>
<comment type="caution">
    <text evidence="4">The sequence shown here is derived from an EMBL/GenBank/DDBJ whole genome shotgun (WGS) entry which is preliminary data.</text>
</comment>
<dbReference type="PANTHER" id="PTHR13844">
    <property type="entry name" value="SWI/SNF-RELATED MATRIX-ASSOCIATED ACTIN-DEPENDENT REGULATOR OF CHROMATIN SUBFAMILY D"/>
    <property type="match status" value="1"/>
</dbReference>
<keyword evidence="5" id="KW-1185">Reference proteome</keyword>
<evidence type="ECO:0000313" key="4">
    <source>
        <dbReference type="EMBL" id="KAJ2808483.1"/>
    </source>
</evidence>
<feature type="domain" description="DM2" evidence="2">
    <location>
        <begin position="132"/>
        <end position="209"/>
    </location>
</feature>
<feature type="domain" description="DEK-C" evidence="3">
    <location>
        <begin position="1"/>
        <end position="55"/>
    </location>
</feature>
<dbReference type="InterPro" id="IPR003121">
    <property type="entry name" value="SWIB_MDM2_domain"/>
</dbReference>
<feature type="region of interest" description="Disordered" evidence="1">
    <location>
        <begin position="80"/>
        <end position="132"/>
    </location>
</feature>
<organism evidence="4 5">
    <name type="scientific">Coemansia guatemalensis</name>
    <dbReference type="NCBI Taxonomy" id="2761395"/>
    <lineage>
        <taxon>Eukaryota</taxon>
        <taxon>Fungi</taxon>
        <taxon>Fungi incertae sedis</taxon>
        <taxon>Zoopagomycota</taxon>
        <taxon>Kickxellomycotina</taxon>
        <taxon>Kickxellomycetes</taxon>
        <taxon>Kickxellales</taxon>
        <taxon>Kickxellaceae</taxon>
        <taxon>Coemansia</taxon>
    </lineage>
</organism>
<evidence type="ECO:0008006" key="6">
    <source>
        <dbReference type="Google" id="ProtNLM"/>
    </source>
</evidence>
<protein>
    <recommendedName>
        <fullName evidence="6">SWIB-domain-containing protein</fullName>
    </recommendedName>
</protein>
<dbReference type="InterPro" id="IPR036885">
    <property type="entry name" value="SWIB_MDM2_dom_sf"/>
</dbReference>
<dbReference type="SUPFAM" id="SSF47592">
    <property type="entry name" value="SWIB/MDM2 domain"/>
    <property type="match status" value="1"/>
</dbReference>
<feature type="region of interest" description="Disordered" evidence="1">
    <location>
        <begin position="231"/>
        <end position="329"/>
    </location>
</feature>
<dbReference type="InterPro" id="IPR014876">
    <property type="entry name" value="DEK_C"/>
</dbReference>
<dbReference type="EMBL" id="JANBUO010000047">
    <property type="protein sequence ID" value="KAJ2808483.1"/>
    <property type="molecule type" value="Genomic_DNA"/>
</dbReference>
<evidence type="ECO:0000313" key="5">
    <source>
        <dbReference type="Proteomes" id="UP001140094"/>
    </source>
</evidence>
<dbReference type="AlphaFoldDB" id="A0A9W8I0D4"/>
<evidence type="ECO:0000259" key="3">
    <source>
        <dbReference type="PROSITE" id="PS51998"/>
    </source>
</evidence>
<evidence type="ECO:0000256" key="1">
    <source>
        <dbReference type="SAM" id="MobiDB-lite"/>
    </source>
</evidence>
<dbReference type="Proteomes" id="UP001140094">
    <property type="component" value="Unassembled WGS sequence"/>
</dbReference>
<dbReference type="OrthoDB" id="10251073at2759"/>
<dbReference type="PROSITE" id="PS51925">
    <property type="entry name" value="SWIB_MDM2"/>
    <property type="match status" value="1"/>
</dbReference>
<dbReference type="Pfam" id="PF02201">
    <property type="entry name" value="SWIB"/>
    <property type="match status" value="1"/>
</dbReference>
<reference evidence="4" key="1">
    <citation type="submission" date="2022-07" db="EMBL/GenBank/DDBJ databases">
        <title>Phylogenomic reconstructions and comparative analyses of Kickxellomycotina fungi.</title>
        <authorList>
            <person name="Reynolds N.K."/>
            <person name="Stajich J.E."/>
            <person name="Barry K."/>
            <person name="Grigoriev I.V."/>
            <person name="Crous P."/>
            <person name="Smith M.E."/>
        </authorList>
    </citation>
    <scope>NUCLEOTIDE SEQUENCE</scope>
    <source>
        <strain evidence="4">NRRL 1565</strain>
    </source>
</reference>
<dbReference type="SUPFAM" id="SSF109715">
    <property type="entry name" value="DEK C-terminal domain"/>
    <property type="match status" value="1"/>
</dbReference>
<sequence length="329" mass="36633">MDAQLLAPRIREILQQSDLSTVSAKKVRRQLENELNESLDTNKMQVDDIIKQQFQQLHNESQQRHQAQQQYAQQYSQQTGAFIPGVPGNGVSEASTPTAPRKRGRPRKAETEKKMKRKKRVLDPDRPKRLTGLSKPMKLSETLRDFLEQKYCARTDVVKELWKYIKAQGLQDPKDRRYILCDQKLTLLFNTDRLSMYEMNKLLNVHLVKPTPEENLEAIALLGLPPNHPANADSAGLLPSSSTNPSASQLPSNAAVPTDPRSPTASDTGVSSIGDLPQTGERTDDGANYADSPNTTIQLTQQPQSPQQPITPSLLLPSQPSGINDSNNL</sequence>
<name>A0A9W8I0D4_9FUNG</name>
<gene>
    <name evidence="4" type="ORF">H4R20_000871</name>
</gene>
<accession>A0A9W8I0D4</accession>
<feature type="compositionally biased region" description="Low complexity" evidence="1">
    <location>
        <begin position="295"/>
        <end position="321"/>
    </location>
</feature>
<dbReference type="Gene3D" id="1.10.245.10">
    <property type="entry name" value="SWIB/MDM2 domain"/>
    <property type="match status" value="1"/>
</dbReference>
<feature type="compositionally biased region" description="Polar residues" evidence="1">
    <location>
        <begin position="261"/>
        <end position="271"/>
    </location>
</feature>
<dbReference type="Pfam" id="PF08766">
    <property type="entry name" value="DEK_C"/>
    <property type="match status" value="1"/>
</dbReference>
<dbReference type="SMART" id="SM00151">
    <property type="entry name" value="SWIB"/>
    <property type="match status" value="1"/>
</dbReference>